<dbReference type="KEGG" id="zga:ZOBELLIA_3917"/>
<keyword evidence="1" id="KW-0472">Membrane</keyword>
<reference evidence="2 3" key="2">
    <citation type="journal article" date="2012" name="Environ. Microbiol.">
        <title>Characterization of the first alginolytic operons in a marine bacterium: from their emergence in marine Flavobacteriia to their independent transfers to marine Proteobacteria and human gut Bacteroides.</title>
        <authorList>
            <person name="Thomas F."/>
            <person name="Barbeyron T."/>
            <person name="Tonon T."/>
            <person name="Genicot S."/>
            <person name="Czjzek M."/>
            <person name="Michel G."/>
        </authorList>
    </citation>
    <scope>NUCLEOTIDE SEQUENCE [LARGE SCALE GENOMIC DNA]</scope>
    <source>
        <strain evidence="3">DSM 12802 / CCUG 47099 / CIP 106680 / NCIMB 13871 / Dsij</strain>
    </source>
</reference>
<proteinExistence type="predicted"/>
<dbReference type="HOGENOM" id="CLU_126625_0_0_10"/>
<dbReference type="STRING" id="63186.ZOBELLIA_3917"/>
<keyword evidence="1" id="KW-1133">Transmembrane helix</keyword>
<evidence type="ECO:0000313" key="3">
    <source>
        <dbReference type="Proteomes" id="UP000008898"/>
    </source>
</evidence>
<evidence type="ECO:0000256" key="1">
    <source>
        <dbReference type="SAM" id="Phobius"/>
    </source>
</evidence>
<gene>
    <name evidence="2" type="ordered locus">zobellia_3917</name>
</gene>
<evidence type="ECO:0000313" key="2">
    <source>
        <dbReference type="EMBL" id="CAZ98055.1"/>
    </source>
</evidence>
<keyword evidence="3" id="KW-1185">Reference proteome</keyword>
<sequence length="183" mass="20486">MEIMDINDITRKVNLFFKKRFKTKFLLLVSGPLLASLVFLTDYFILPERQITDVLAYGENVRIPQSAGGTSVRTSKSLGYKYITATNLKFSTLGTPIRSSEVTLTVTPLLKTVKTVDTSKKTIPLASGFNGLNQVLLILCTSVILVSILYVFLSKTITENARLNLVFCNMFLLAIWTYALLLY</sequence>
<feature type="transmembrane region" description="Helical" evidence="1">
    <location>
        <begin position="135"/>
        <end position="153"/>
    </location>
</feature>
<dbReference type="OrthoDB" id="1448774at2"/>
<dbReference type="Proteomes" id="UP000008898">
    <property type="component" value="Chromosome"/>
</dbReference>
<dbReference type="EMBL" id="FP476056">
    <property type="protein sequence ID" value="CAZ98055.1"/>
    <property type="molecule type" value="Genomic_DNA"/>
</dbReference>
<reference evidence="3" key="1">
    <citation type="submission" date="2009-07" db="EMBL/GenBank/DDBJ databases">
        <title>Complete genome sequence of Zobellia galactanivorans Dsij.</title>
        <authorList>
            <consortium name="Genoscope - CEA"/>
        </authorList>
    </citation>
    <scope>NUCLEOTIDE SEQUENCE [LARGE SCALE GENOMIC DNA]</scope>
    <source>
        <strain evidence="3">DSM 12802 / CCUG 47099 / CIP 106680 / NCIMB 13871 / Dsij</strain>
    </source>
</reference>
<dbReference type="AlphaFoldDB" id="G0L896"/>
<protein>
    <submittedName>
        <fullName evidence="2">Hypothetical membrane protein</fullName>
    </submittedName>
</protein>
<feature type="transmembrane region" description="Helical" evidence="1">
    <location>
        <begin position="25"/>
        <end position="46"/>
    </location>
</feature>
<accession>G0L896</accession>
<keyword evidence="1" id="KW-0812">Transmembrane</keyword>
<organism evidence="2 3">
    <name type="scientific">Zobellia galactanivorans (strain DSM 12802 / CCUG 47099 / CIP 106680 / NCIMB 13871 / Dsij)</name>
    <dbReference type="NCBI Taxonomy" id="63186"/>
    <lineage>
        <taxon>Bacteria</taxon>
        <taxon>Pseudomonadati</taxon>
        <taxon>Bacteroidota</taxon>
        <taxon>Flavobacteriia</taxon>
        <taxon>Flavobacteriales</taxon>
        <taxon>Flavobacteriaceae</taxon>
        <taxon>Zobellia</taxon>
    </lineage>
</organism>
<feature type="transmembrane region" description="Helical" evidence="1">
    <location>
        <begin position="165"/>
        <end position="182"/>
    </location>
</feature>
<name>G0L896_ZOBGA</name>
<dbReference type="RefSeq" id="WP_013995245.1">
    <property type="nucleotide sequence ID" value="NC_015844.1"/>
</dbReference>